<dbReference type="EMBL" id="SMMG02000002">
    <property type="protein sequence ID" value="KAA3484535.1"/>
    <property type="molecule type" value="Genomic_DNA"/>
</dbReference>
<evidence type="ECO:0000313" key="2">
    <source>
        <dbReference type="EMBL" id="KAA3484535.1"/>
    </source>
</evidence>
<evidence type="ECO:0000256" key="1">
    <source>
        <dbReference type="SAM" id="MobiDB-lite"/>
    </source>
</evidence>
<comment type="caution">
    <text evidence="2">The sequence shown here is derived from an EMBL/GenBank/DDBJ whole genome shotgun (WGS) entry which is preliminary data.</text>
</comment>
<name>A0A5B6WUH2_9ROSI</name>
<dbReference type="Proteomes" id="UP000325315">
    <property type="component" value="Unassembled WGS sequence"/>
</dbReference>
<evidence type="ECO:0000313" key="3">
    <source>
        <dbReference type="Proteomes" id="UP000325315"/>
    </source>
</evidence>
<proteinExistence type="predicted"/>
<reference evidence="3" key="1">
    <citation type="journal article" date="2019" name="Plant Biotechnol. J.">
        <title>Genome sequencing of the Australian wild diploid species Gossypium australe highlights disease resistance and delayed gland morphogenesis.</title>
        <authorList>
            <person name="Cai Y."/>
            <person name="Cai X."/>
            <person name="Wang Q."/>
            <person name="Wang P."/>
            <person name="Zhang Y."/>
            <person name="Cai C."/>
            <person name="Xu Y."/>
            <person name="Wang K."/>
            <person name="Zhou Z."/>
            <person name="Wang C."/>
            <person name="Geng S."/>
            <person name="Li B."/>
            <person name="Dong Q."/>
            <person name="Hou Y."/>
            <person name="Wang H."/>
            <person name="Ai P."/>
            <person name="Liu Z."/>
            <person name="Yi F."/>
            <person name="Sun M."/>
            <person name="An G."/>
            <person name="Cheng J."/>
            <person name="Zhang Y."/>
            <person name="Shi Q."/>
            <person name="Xie Y."/>
            <person name="Shi X."/>
            <person name="Chang Y."/>
            <person name="Huang F."/>
            <person name="Chen Y."/>
            <person name="Hong S."/>
            <person name="Mi L."/>
            <person name="Sun Q."/>
            <person name="Zhang L."/>
            <person name="Zhou B."/>
            <person name="Peng R."/>
            <person name="Zhang X."/>
            <person name="Liu F."/>
        </authorList>
    </citation>
    <scope>NUCLEOTIDE SEQUENCE [LARGE SCALE GENOMIC DNA]</scope>
    <source>
        <strain evidence="3">cv. PA1801</strain>
    </source>
</reference>
<gene>
    <name evidence="2" type="ORF">EPI10_006612</name>
</gene>
<accession>A0A5B6WUH2</accession>
<dbReference type="OrthoDB" id="2272416at2759"/>
<protein>
    <submittedName>
        <fullName evidence="2">26S proteasome non-ATPase regulatory subunit 1-like protein A-like</fullName>
    </submittedName>
</protein>
<sequence>MNELFAKFVQKNPAAQHPPPSPKPQLIPVTPQGVELARPNKPPGLNNLEQILMMIPRERNFGLRTLSGYLMSFLAPRLSA</sequence>
<feature type="region of interest" description="Disordered" evidence="1">
    <location>
        <begin position="10"/>
        <end position="29"/>
    </location>
</feature>
<keyword evidence="2" id="KW-0647">Proteasome</keyword>
<dbReference type="GO" id="GO:0000502">
    <property type="term" value="C:proteasome complex"/>
    <property type="evidence" value="ECO:0007669"/>
    <property type="project" value="UniProtKB-KW"/>
</dbReference>
<feature type="compositionally biased region" description="Pro residues" evidence="1">
    <location>
        <begin position="16"/>
        <end position="25"/>
    </location>
</feature>
<organism evidence="2 3">
    <name type="scientific">Gossypium australe</name>
    <dbReference type="NCBI Taxonomy" id="47621"/>
    <lineage>
        <taxon>Eukaryota</taxon>
        <taxon>Viridiplantae</taxon>
        <taxon>Streptophyta</taxon>
        <taxon>Embryophyta</taxon>
        <taxon>Tracheophyta</taxon>
        <taxon>Spermatophyta</taxon>
        <taxon>Magnoliopsida</taxon>
        <taxon>eudicotyledons</taxon>
        <taxon>Gunneridae</taxon>
        <taxon>Pentapetalae</taxon>
        <taxon>rosids</taxon>
        <taxon>malvids</taxon>
        <taxon>Malvales</taxon>
        <taxon>Malvaceae</taxon>
        <taxon>Malvoideae</taxon>
        <taxon>Gossypium</taxon>
    </lineage>
</organism>
<keyword evidence="3" id="KW-1185">Reference proteome</keyword>
<dbReference type="AlphaFoldDB" id="A0A5B6WUH2"/>